<dbReference type="InParanoid" id="A0A2P6MXN5"/>
<dbReference type="Gene3D" id="3.40.50.1000">
    <property type="entry name" value="HAD superfamily/HAD-like"/>
    <property type="match status" value="1"/>
</dbReference>
<keyword evidence="1" id="KW-0378">Hydrolase</keyword>
<proteinExistence type="predicted"/>
<dbReference type="Pfam" id="PF13344">
    <property type="entry name" value="Hydrolase_6"/>
    <property type="match status" value="1"/>
</dbReference>
<dbReference type="InterPro" id="IPR023214">
    <property type="entry name" value="HAD_sf"/>
</dbReference>
<feature type="non-terminal residue" evidence="1">
    <location>
        <position position="106"/>
    </location>
</feature>
<comment type="caution">
    <text evidence="1">The sequence shown here is derived from an EMBL/GenBank/DDBJ whole genome shotgun (WGS) entry which is preliminary data.</text>
</comment>
<keyword evidence="2" id="KW-1185">Reference proteome</keyword>
<name>A0A2P6MXN5_9EUKA</name>
<accession>A0A2P6MXN5</accession>
<dbReference type="OrthoDB" id="10251048at2759"/>
<sequence length="106" mass="12258">MQRIINRPLFSGLTAARPYITPRRNLWTTVPVTEDLAKQKVSVLEKKGFILDMDGVIWHANHILPGVIDFIGWLKAENKRFMFLTNASEVSPKQLSRKMKRLTDHD</sequence>
<dbReference type="SUPFAM" id="SSF56784">
    <property type="entry name" value="HAD-like"/>
    <property type="match status" value="1"/>
</dbReference>
<protein>
    <submittedName>
        <fullName evidence="1">Putative HAD hydrolase, TIGR01457 family</fullName>
    </submittedName>
</protein>
<dbReference type="GO" id="GO:0016787">
    <property type="term" value="F:hydrolase activity"/>
    <property type="evidence" value="ECO:0007669"/>
    <property type="project" value="UniProtKB-KW"/>
</dbReference>
<gene>
    <name evidence="1" type="ORF">PROFUN_16053</name>
</gene>
<evidence type="ECO:0000313" key="1">
    <source>
        <dbReference type="EMBL" id="PRP76416.1"/>
    </source>
</evidence>
<organism evidence="1 2">
    <name type="scientific">Planoprotostelium fungivorum</name>
    <dbReference type="NCBI Taxonomy" id="1890364"/>
    <lineage>
        <taxon>Eukaryota</taxon>
        <taxon>Amoebozoa</taxon>
        <taxon>Evosea</taxon>
        <taxon>Variosea</taxon>
        <taxon>Cavosteliida</taxon>
        <taxon>Cavosteliaceae</taxon>
        <taxon>Planoprotostelium</taxon>
    </lineage>
</organism>
<dbReference type="InterPro" id="IPR006357">
    <property type="entry name" value="HAD-SF_hydro_IIA"/>
</dbReference>
<dbReference type="InterPro" id="IPR036412">
    <property type="entry name" value="HAD-like_sf"/>
</dbReference>
<dbReference type="STRING" id="1890364.A0A2P6MXN5"/>
<dbReference type="Proteomes" id="UP000241769">
    <property type="component" value="Unassembled WGS sequence"/>
</dbReference>
<evidence type="ECO:0000313" key="2">
    <source>
        <dbReference type="Proteomes" id="UP000241769"/>
    </source>
</evidence>
<dbReference type="EMBL" id="MDYQ01000327">
    <property type="protein sequence ID" value="PRP76416.1"/>
    <property type="molecule type" value="Genomic_DNA"/>
</dbReference>
<dbReference type="AlphaFoldDB" id="A0A2P6MXN5"/>
<reference evidence="1 2" key="1">
    <citation type="journal article" date="2018" name="Genome Biol. Evol.">
        <title>Multiple Roots of Fruiting Body Formation in Amoebozoa.</title>
        <authorList>
            <person name="Hillmann F."/>
            <person name="Forbes G."/>
            <person name="Novohradska S."/>
            <person name="Ferling I."/>
            <person name="Riege K."/>
            <person name="Groth M."/>
            <person name="Westermann M."/>
            <person name="Marz M."/>
            <person name="Spaller T."/>
            <person name="Winckler T."/>
            <person name="Schaap P."/>
            <person name="Glockner G."/>
        </authorList>
    </citation>
    <scope>NUCLEOTIDE SEQUENCE [LARGE SCALE GENOMIC DNA]</scope>
    <source>
        <strain evidence="1 2">Jena</strain>
    </source>
</reference>